<reference evidence="2 3" key="1">
    <citation type="journal article" date="2014" name="PLoS Genet.">
        <title>Phylogenetically driven sequencing of extremely halophilic archaea reveals strategies for static and dynamic osmo-response.</title>
        <authorList>
            <person name="Becker E.A."/>
            <person name="Seitzer P.M."/>
            <person name="Tritt A."/>
            <person name="Larsen D."/>
            <person name="Krusor M."/>
            <person name="Yao A.I."/>
            <person name="Wu D."/>
            <person name="Madern D."/>
            <person name="Eisen J.A."/>
            <person name="Darling A.E."/>
            <person name="Facciotti M.T."/>
        </authorList>
    </citation>
    <scope>NUCLEOTIDE SEQUENCE [LARGE SCALE GENOMIC DNA]</scope>
    <source>
        <strain evidence="3">ATCC 43099 / DSM 3394 / CCM 3739 / CIP 104546 / IAM 13178 / JCM 8861 / NBRC 102185 / NCIMB 2190 / MS3</strain>
    </source>
</reference>
<organism evidence="2 3">
    <name type="scientific">Natrialba magadii (strain ATCC 43099 / DSM 3394 / CCM 3739 / CIP 104546 / IAM 13178 / JCM 8861 / NBRC 102185 / NCIMB 2190 / MS3)</name>
    <name type="common">Natronobacterium magadii</name>
    <dbReference type="NCBI Taxonomy" id="547559"/>
    <lineage>
        <taxon>Archaea</taxon>
        <taxon>Methanobacteriati</taxon>
        <taxon>Methanobacteriota</taxon>
        <taxon>Stenosarchaea group</taxon>
        <taxon>Halobacteria</taxon>
        <taxon>Halobacteriales</taxon>
        <taxon>Natrialbaceae</taxon>
        <taxon>Natrialba</taxon>
    </lineage>
</organism>
<dbReference type="AlphaFoldDB" id="L9VBN3"/>
<proteinExistence type="predicted"/>
<keyword evidence="1" id="KW-1133">Transmembrane helix</keyword>
<keyword evidence="1" id="KW-0472">Membrane</keyword>
<feature type="transmembrane region" description="Helical" evidence="1">
    <location>
        <begin position="12"/>
        <end position="37"/>
    </location>
</feature>
<sequence length="98" mass="10854">MGVNPHNGYLSILLYSGIIGLISYLSIIYQVLLLSIARDESNVLMMSVSISILTESFVEDVMIIGTGFSTIILSMCFGYLIKESEISNRIIIKQKTTD</sequence>
<keyword evidence="1" id="KW-0812">Transmembrane</keyword>
<comment type="caution">
    <text evidence="2">The sequence shown here is derived from an EMBL/GenBank/DDBJ whole genome shotgun (WGS) entry which is preliminary data.</text>
</comment>
<gene>
    <name evidence="2" type="ORF">C500_01168</name>
</gene>
<dbReference type="EMBL" id="AOHS01000008">
    <property type="protein sequence ID" value="ELY33793.1"/>
    <property type="molecule type" value="Genomic_DNA"/>
</dbReference>
<evidence type="ECO:0000256" key="1">
    <source>
        <dbReference type="SAM" id="Phobius"/>
    </source>
</evidence>
<dbReference type="PATRIC" id="fig|547559.17.peg.222"/>
<evidence type="ECO:0000313" key="2">
    <source>
        <dbReference type="EMBL" id="ELY33793.1"/>
    </source>
</evidence>
<dbReference type="Proteomes" id="UP000011543">
    <property type="component" value="Unassembled WGS sequence"/>
</dbReference>
<protein>
    <submittedName>
        <fullName evidence="2">O-antigen polymerase</fullName>
    </submittedName>
</protein>
<accession>L9VBN3</accession>
<evidence type="ECO:0000313" key="3">
    <source>
        <dbReference type="Proteomes" id="UP000011543"/>
    </source>
</evidence>
<name>L9VBN3_NATMM</name>
<feature type="transmembrane region" description="Helical" evidence="1">
    <location>
        <begin position="61"/>
        <end position="81"/>
    </location>
</feature>